<dbReference type="Proteomes" id="UP001225933">
    <property type="component" value="Unassembled WGS sequence"/>
</dbReference>
<name>A0AAJ1R2R5_9FLAO</name>
<comment type="caution">
    <text evidence="2">The sequence shown here is derived from an EMBL/GenBank/DDBJ whole genome shotgun (WGS) entry which is preliminary data.</text>
</comment>
<dbReference type="AlphaFoldDB" id="A0AAJ1R2R5"/>
<protein>
    <submittedName>
        <fullName evidence="2">Tetratricopeptide repeat protein</fullName>
    </submittedName>
</protein>
<dbReference type="SUPFAM" id="SSF48452">
    <property type="entry name" value="TPR-like"/>
    <property type="match status" value="1"/>
</dbReference>
<organism evidence="2 3">
    <name type="scientific">Chryseobacterium gambrini</name>
    <dbReference type="NCBI Taxonomy" id="373672"/>
    <lineage>
        <taxon>Bacteria</taxon>
        <taxon>Pseudomonadati</taxon>
        <taxon>Bacteroidota</taxon>
        <taxon>Flavobacteriia</taxon>
        <taxon>Flavobacteriales</taxon>
        <taxon>Weeksellaceae</taxon>
        <taxon>Chryseobacterium group</taxon>
        <taxon>Chryseobacterium</taxon>
    </lineage>
</organism>
<feature type="repeat" description="TPR" evidence="1">
    <location>
        <begin position="268"/>
        <end position="301"/>
    </location>
</feature>
<dbReference type="InterPro" id="IPR011990">
    <property type="entry name" value="TPR-like_helical_dom_sf"/>
</dbReference>
<reference evidence="2" key="1">
    <citation type="submission" date="2023-06" db="EMBL/GenBank/DDBJ databases">
        <title>Two Chryseobacterium gambrini strains from China.</title>
        <authorList>
            <person name="Zeng J."/>
            <person name="Wu Y."/>
        </authorList>
    </citation>
    <scope>NUCLEOTIDE SEQUENCE</scope>
    <source>
        <strain evidence="2">SQ219</strain>
    </source>
</reference>
<sequence length="386" mass="43809">MKKILLLFVFWQSFIFAQKNNELLVLSAVVKDKVIPNAQIIFQKNGETSETVNTDASGKAVIPPQFVDANNEITLIIKKEGYSTLVTKGPFGGLTYALSPVMEDLDGMRIVLSWGKSPSDLDSHLSYPNNHICYYHKEGTNANLDVDDTDSFGPETITIEKRAQNKKYIYAVHDYSDKNRMDNDNLSNISNAKVYVYIGNTLIKSYDVPKYKKGTVWVVFMIDESGNIIDINNFENSASWEGVRSLLSNYRSSSTPSNSITENYRQTAFDINKQGENFYHSGRIEQAVNYYQLALEYNPFDGQIYSNLGLAFSKIGRNAEAIWANREAIKFAADNTIKANSYYNIAKIYENSGQFSEALYYYGLAKENKENQVYDKAILRVKSKMR</sequence>
<dbReference type="InterPro" id="IPR019734">
    <property type="entry name" value="TPR_rpt"/>
</dbReference>
<proteinExistence type="predicted"/>
<accession>A0AAJ1R2R5</accession>
<evidence type="ECO:0000313" key="2">
    <source>
        <dbReference type="EMBL" id="MDN4012840.1"/>
    </source>
</evidence>
<dbReference type="Pfam" id="PF13181">
    <property type="entry name" value="TPR_8"/>
    <property type="match status" value="1"/>
</dbReference>
<evidence type="ECO:0000256" key="1">
    <source>
        <dbReference type="PROSITE-ProRule" id="PRU00339"/>
    </source>
</evidence>
<dbReference type="Gene3D" id="1.25.40.10">
    <property type="entry name" value="Tetratricopeptide repeat domain"/>
    <property type="match status" value="1"/>
</dbReference>
<dbReference type="SMART" id="SM00028">
    <property type="entry name" value="TPR"/>
    <property type="match status" value="3"/>
</dbReference>
<dbReference type="RefSeq" id="WP_214587448.1">
    <property type="nucleotide sequence ID" value="NZ_JAUHGV010000010.1"/>
</dbReference>
<feature type="repeat" description="TPR" evidence="1">
    <location>
        <begin position="339"/>
        <end position="372"/>
    </location>
</feature>
<keyword evidence="1" id="KW-0802">TPR repeat</keyword>
<gene>
    <name evidence="2" type="ORF">QX233_10230</name>
</gene>
<dbReference type="Pfam" id="PF13414">
    <property type="entry name" value="TPR_11"/>
    <property type="match status" value="1"/>
</dbReference>
<dbReference type="EMBL" id="JAUHGV010000010">
    <property type="protein sequence ID" value="MDN4012840.1"/>
    <property type="molecule type" value="Genomic_DNA"/>
</dbReference>
<dbReference type="PROSITE" id="PS50005">
    <property type="entry name" value="TPR"/>
    <property type="match status" value="2"/>
</dbReference>
<evidence type="ECO:0000313" key="3">
    <source>
        <dbReference type="Proteomes" id="UP001225933"/>
    </source>
</evidence>